<organism evidence="1">
    <name type="scientific">Aegilops tauschii</name>
    <name type="common">Tausch's goatgrass</name>
    <name type="synonym">Aegilops squarrosa</name>
    <dbReference type="NCBI Taxonomy" id="37682"/>
    <lineage>
        <taxon>Eukaryota</taxon>
        <taxon>Viridiplantae</taxon>
        <taxon>Streptophyta</taxon>
        <taxon>Embryophyta</taxon>
        <taxon>Tracheophyta</taxon>
        <taxon>Spermatophyta</taxon>
        <taxon>Magnoliopsida</taxon>
        <taxon>Liliopsida</taxon>
        <taxon>Poales</taxon>
        <taxon>Poaceae</taxon>
        <taxon>BOP clade</taxon>
        <taxon>Pooideae</taxon>
        <taxon>Triticodae</taxon>
        <taxon>Triticeae</taxon>
        <taxon>Triticinae</taxon>
        <taxon>Aegilops</taxon>
    </lineage>
</organism>
<protein>
    <recommendedName>
        <fullName evidence="2">F-box domain-containing protein</fullName>
    </recommendedName>
</protein>
<reference evidence="1" key="1">
    <citation type="submission" date="2015-06" db="UniProtKB">
        <authorList>
            <consortium name="EnsemblPlants"/>
        </authorList>
    </citation>
    <scope>IDENTIFICATION</scope>
</reference>
<dbReference type="PANTHER" id="PTHR33110">
    <property type="entry name" value="F-BOX/KELCH-REPEAT PROTEIN-RELATED"/>
    <property type="match status" value="1"/>
</dbReference>
<dbReference type="EnsemblPlants" id="EMT05298">
    <property type="protein sequence ID" value="EMT05298"/>
    <property type="gene ID" value="F775_43157"/>
</dbReference>
<evidence type="ECO:0000313" key="1">
    <source>
        <dbReference type="EnsemblPlants" id="EMT05298"/>
    </source>
</evidence>
<dbReference type="PANTHER" id="PTHR33110:SF38">
    <property type="entry name" value="DUF295 DOMAIN-CONTAINING PROTEIN"/>
    <property type="match status" value="1"/>
</dbReference>
<accession>M8BF02</accession>
<evidence type="ECO:0008006" key="2">
    <source>
        <dbReference type="Google" id="ProtNLM"/>
    </source>
</evidence>
<proteinExistence type="predicted"/>
<sequence>MARQQAAQMSSSAATDGLWSRLPADLLGSIYNKIASPLDRVRFKAVSSSWRAAPTAQLPAPSFPWVVLSQYEDGTAERVFCPVDGALFRTQRPTSGWSAFTVAAGSLPCLLLLVVVTR</sequence>
<name>M8BF02_AEGTA</name>
<dbReference type="AlphaFoldDB" id="M8BF02"/>